<gene>
    <name evidence="1" type="ORF">EQU24_08660</name>
</gene>
<dbReference type="Gene3D" id="2.30.30.400">
    <property type="entry name" value="Rof-like"/>
    <property type="match status" value="1"/>
</dbReference>
<evidence type="ECO:0000313" key="2">
    <source>
        <dbReference type="Proteomes" id="UP000305881"/>
    </source>
</evidence>
<keyword evidence="2" id="KW-1185">Reference proteome</keyword>
<reference evidence="2" key="1">
    <citation type="journal article" date="2019" name="J. Bacteriol.">
        <title>A Mutagenic Screen Identifies a TonB-Dependent Receptor Required for the Lanthanide Metal Switch in the Type I Methanotroph 'Methylotuvimicrobium buryatense' 5GB1C.</title>
        <authorList>
            <person name="Groom J.D."/>
            <person name="Ford S.M."/>
            <person name="Pesesky M.W."/>
            <person name="Lidstrom M.E."/>
        </authorList>
    </citation>
    <scope>NUCLEOTIDE SEQUENCE [LARGE SCALE GENOMIC DNA]</scope>
    <source>
        <strain evidence="2">5GB1C</strain>
    </source>
</reference>
<dbReference type="InterPro" id="IPR038626">
    <property type="entry name" value="Rof-like_sf"/>
</dbReference>
<protein>
    <submittedName>
        <fullName evidence="1">Transcriptional regulator</fullName>
    </submittedName>
</protein>
<dbReference type="STRING" id="675511.GCA_000341735_01295"/>
<dbReference type="Pfam" id="PF07073">
    <property type="entry name" value="ROF"/>
    <property type="match status" value="1"/>
</dbReference>
<dbReference type="RefSeq" id="WP_017839868.1">
    <property type="nucleotide sequence ID" value="NZ_CP035467.1"/>
</dbReference>
<accession>A0A4P9UM01</accession>
<dbReference type="EMBL" id="CP035467">
    <property type="protein sequence ID" value="QCW82302.1"/>
    <property type="molecule type" value="Genomic_DNA"/>
</dbReference>
<dbReference type="SUPFAM" id="SSF101744">
    <property type="entry name" value="Rof/RNase P subunit-like"/>
    <property type="match status" value="1"/>
</dbReference>
<evidence type="ECO:0000313" key="1">
    <source>
        <dbReference type="EMBL" id="QCW82302.1"/>
    </source>
</evidence>
<dbReference type="OrthoDB" id="5344363at2"/>
<dbReference type="InterPro" id="IPR009778">
    <property type="entry name" value="ROF"/>
</dbReference>
<proteinExistence type="predicted"/>
<name>A0A4P9UM01_METBY</name>
<dbReference type="AlphaFoldDB" id="A0A4P9UM01"/>
<sequence>MKNQAIACELHDYIEIACMYGYRVKLMLTEHRIVEGKAIDILTEQDKREFLVIDNGERQKVELSEIVEMETRTPGAKFQSIRFK</sequence>
<dbReference type="Proteomes" id="UP000305881">
    <property type="component" value="Chromosome"/>
</dbReference>
<dbReference type="KEGG" id="mbur:EQU24_08660"/>
<dbReference type="InterPro" id="IPR023534">
    <property type="entry name" value="Rof/RNase_P-like"/>
</dbReference>
<organism evidence="1 2">
    <name type="scientific">Methylotuvimicrobium buryatense</name>
    <name type="common">Methylomicrobium buryatense</name>
    <dbReference type="NCBI Taxonomy" id="95641"/>
    <lineage>
        <taxon>Bacteria</taxon>
        <taxon>Pseudomonadati</taxon>
        <taxon>Pseudomonadota</taxon>
        <taxon>Gammaproteobacteria</taxon>
        <taxon>Methylococcales</taxon>
        <taxon>Methylococcaceae</taxon>
        <taxon>Methylotuvimicrobium</taxon>
    </lineage>
</organism>